<dbReference type="InterPro" id="IPR050563">
    <property type="entry name" value="4-hydroxybenzoyl-CoA_TE"/>
</dbReference>
<comment type="caution">
    <text evidence="3">The sequence shown here is derived from an EMBL/GenBank/DDBJ whole genome shotgun (WGS) entry which is preliminary data.</text>
</comment>
<dbReference type="EMBL" id="WBUI01000010">
    <property type="protein sequence ID" value="KAB2932168.1"/>
    <property type="molecule type" value="Genomic_DNA"/>
</dbReference>
<dbReference type="AlphaFoldDB" id="A0A833M1D9"/>
<dbReference type="PANTHER" id="PTHR31793">
    <property type="entry name" value="4-HYDROXYBENZOYL-COA THIOESTERASE FAMILY MEMBER"/>
    <property type="match status" value="1"/>
</dbReference>
<comment type="similarity">
    <text evidence="1">Belongs to the 4-hydroxybenzoyl-CoA thioesterase family.</text>
</comment>
<organism evidence="3 4">
    <name type="scientific">Leptonema illini</name>
    <dbReference type="NCBI Taxonomy" id="183"/>
    <lineage>
        <taxon>Bacteria</taxon>
        <taxon>Pseudomonadati</taxon>
        <taxon>Spirochaetota</taxon>
        <taxon>Spirochaetia</taxon>
        <taxon>Leptospirales</taxon>
        <taxon>Leptospiraceae</taxon>
        <taxon>Leptonema</taxon>
    </lineage>
</organism>
<accession>A0A833M1D9</accession>
<proteinExistence type="inferred from homology"/>
<dbReference type="Proteomes" id="UP000460298">
    <property type="component" value="Unassembled WGS sequence"/>
</dbReference>
<dbReference type="Pfam" id="PF13279">
    <property type="entry name" value="4HBT_2"/>
    <property type="match status" value="1"/>
</dbReference>
<dbReference type="PANTHER" id="PTHR31793:SF27">
    <property type="entry name" value="NOVEL THIOESTERASE SUPERFAMILY DOMAIN AND SAPOSIN A-TYPE DOMAIN CONTAINING PROTEIN (0610012H03RIK)"/>
    <property type="match status" value="1"/>
</dbReference>
<evidence type="ECO:0000313" key="4">
    <source>
        <dbReference type="Proteomes" id="UP000460298"/>
    </source>
</evidence>
<dbReference type="GO" id="GO:0047617">
    <property type="term" value="F:fatty acyl-CoA hydrolase activity"/>
    <property type="evidence" value="ECO:0007669"/>
    <property type="project" value="TreeGrafter"/>
</dbReference>
<evidence type="ECO:0000313" key="3">
    <source>
        <dbReference type="EMBL" id="KAB2932168.1"/>
    </source>
</evidence>
<reference evidence="3 4" key="1">
    <citation type="submission" date="2019-10" db="EMBL/GenBank/DDBJ databases">
        <title>Extracellular Electron Transfer in a Candidatus Methanoperedens spp. Enrichment Culture.</title>
        <authorList>
            <person name="Berger S."/>
            <person name="Rangel Shaw D."/>
            <person name="Berben T."/>
            <person name="In 'T Zandt M."/>
            <person name="Frank J."/>
            <person name="Reimann J."/>
            <person name="Jetten M.S.M."/>
            <person name="Welte C.U."/>
        </authorList>
    </citation>
    <scope>NUCLEOTIDE SEQUENCE [LARGE SCALE GENOMIC DNA]</scope>
    <source>
        <strain evidence="3">SB12</strain>
    </source>
</reference>
<gene>
    <name evidence="3" type="ORF">F9K24_11230</name>
</gene>
<sequence>MHTTVEQPASNEAALFQIVGELEKLPESLHRIRFKDCDPFGHLHNARYVDYVMEAREEHLRNHYTLDLQRHAEITGHGWVVRSSQQVFLRPARWNEDVWIQTAILDTTPSGMKVEAVMRSVDRSIVHAAVWMEFSYIDLKRGLPIRHEPEFREFVDSLQIEKGFRLSLPEERIKSFRSRRE</sequence>
<protein>
    <submittedName>
        <fullName evidence="3">Acyl-CoA thioesterase</fullName>
    </submittedName>
</protein>
<name>A0A833M1D9_9LEPT</name>
<dbReference type="Gene3D" id="3.10.129.10">
    <property type="entry name" value="Hotdog Thioesterase"/>
    <property type="match status" value="1"/>
</dbReference>
<evidence type="ECO:0000256" key="2">
    <source>
        <dbReference type="ARBA" id="ARBA00022801"/>
    </source>
</evidence>
<dbReference type="InterPro" id="IPR029069">
    <property type="entry name" value="HotDog_dom_sf"/>
</dbReference>
<dbReference type="CDD" id="cd00586">
    <property type="entry name" value="4HBT"/>
    <property type="match status" value="1"/>
</dbReference>
<dbReference type="SUPFAM" id="SSF54637">
    <property type="entry name" value="Thioesterase/thiol ester dehydrase-isomerase"/>
    <property type="match status" value="1"/>
</dbReference>
<evidence type="ECO:0000256" key="1">
    <source>
        <dbReference type="ARBA" id="ARBA00005953"/>
    </source>
</evidence>
<keyword evidence="2" id="KW-0378">Hydrolase</keyword>